<evidence type="ECO:0000256" key="3">
    <source>
        <dbReference type="ARBA" id="ARBA00023242"/>
    </source>
</evidence>
<dbReference type="GO" id="GO:0000981">
    <property type="term" value="F:DNA-binding transcription factor activity, RNA polymerase II-specific"/>
    <property type="evidence" value="ECO:0007669"/>
    <property type="project" value="TreeGrafter"/>
</dbReference>
<comment type="caution">
    <text evidence="6">The sequence shown here is derived from an EMBL/GenBank/DDBJ whole genome shotgun (WGS) entry which is preliminary data.</text>
</comment>
<dbReference type="AlphaFoldDB" id="A0AA39GRL0"/>
<evidence type="ECO:0000256" key="2">
    <source>
        <dbReference type="ARBA" id="ARBA00023163"/>
    </source>
</evidence>
<feature type="domain" description="Xylanolytic transcriptional activator regulatory" evidence="5">
    <location>
        <begin position="207"/>
        <end position="331"/>
    </location>
</feature>
<dbReference type="GO" id="GO:0000978">
    <property type="term" value="F:RNA polymerase II cis-regulatory region sequence-specific DNA binding"/>
    <property type="evidence" value="ECO:0007669"/>
    <property type="project" value="TreeGrafter"/>
</dbReference>
<feature type="region of interest" description="Disordered" evidence="4">
    <location>
        <begin position="34"/>
        <end position="86"/>
    </location>
</feature>
<dbReference type="PANTHER" id="PTHR47424:SF9">
    <property type="entry name" value="TAH-2"/>
    <property type="match status" value="1"/>
</dbReference>
<evidence type="ECO:0000313" key="7">
    <source>
        <dbReference type="Proteomes" id="UP001175261"/>
    </source>
</evidence>
<keyword evidence="3" id="KW-0539">Nucleus</keyword>
<dbReference type="Proteomes" id="UP001175261">
    <property type="component" value="Unassembled WGS sequence"/>
</dbReference>
<feature type="compositionally biased region" description="Basic and acidic residues" evidence="4">
    <location>
        <begin position="49"/>
        <end position="65"/>
    </location>
</feature>
<dbReference type="GO" id="GO:0006351">
    <property type="term" value="P:DNA-templated transcription"/>
    <property type="evidence" value="ECO:0007669"/>
    <property type="project" value="InterPro"/>
</dbReference>
<reference evidence="6" key="1">
    <citation type="submission" date="2022-10" db="EMBL/GenBank/DDBJ databases">
        <title>Determination and structural analysis of whole genome sequence of Sarocladium strictum F4-1.</title>
        <authorList>
            <person name="Hu L."/>
            <person name="Jiang Y."/>
        </authorList>
    </citation>
    <scope>NUCLEOTIDE SEQUENCE</scope>
    <source>
        <strain evidence="6">F4-1</strain>
    </source>
</reference>
<dbReference type="Pfam" id="PF04082">
    <property type="entry name" value="Fungal_trans"/>
    <property type="match status" value="1"/>
</dbReference>
<gene>
    <name evidence="6" type="ORF">NLU13_0999</name>
</gene>
<dbReference type="GO" id="GO:0000435">
    <property type="term" value="P:positive regulation of transcription from RNA polymerase II promoter by galactose"/>
    <property type="evidence" value="ECO:0007669"/>
    <property type="project" value="TreeGrafter"/>
</dbReference>
<organism evidence="6 7">
    <name type="scientific">Sarocladium strictum</name>
    <name type="common">Black bundle disease fungus</name>
    <name type="synonym">Acremonium strictum</name>
    <dbReference type="NCBI Taxonomy" id="5046"/>
    <lineage>
        <taxon>Eukaryota</taxon>
        <taxon>Fungi</taxon>
        <taxon>Dikarya</taxon>
        <taxon>Ascomycota</taxon>
        <taxon>Pezizomycotina</taxon>
        <taxon>Sordariomycetes</taxon>
        <taxon>Hypocreomycetidae</taxon>
        <taxon>Hypocreales</taxon>
        <taxon>Sarocladiaceae</taxon>
        <taxon>Sarocladium</taxon>
    </lineage>
</organism>
<dbReference type="InterPro" id="IPR051127">
    <property type="entry name" value="Fungal_SecMet_Regulators"/>
</dbReference>
<feature type="compositionally biased region" description="Polar residues" evidence="4">
    <location>
        <begin position="71"/>
        <end position="80"/>
    </location>
</feature>
<protein>
    <recommendedName>
        <fullName evidence="5">Xylanolytic transcriptional activator regulatory domain-containing protein</fullName>
    </recommendedName>
</protein>
<name>A0AA39GRL0_SARSR</name>
<dbReference type="PANTHER" id="PTHR47424">
    <property type="entry name" value="REGULATORY PROTEIN GAL4"/>
    <property type="match status" value="1"/>
</dbReference>
<dbReference type="GO" id="GO:0005634">
    <property type="term" value="C:nucleus"/>
    <property type="evidence" value="ECO:0007669"/>
    <property type="project" value="TreeGrafter"/>
</dbReference>
<accession>A0AA39GRL0</accession>
<keyword evidence="2" id="KW-0804">Transcription</keyword>
<evidence type="ECO:0000256" key="4">
    <source>
        <dbReference type="SAM" id="MobiDB-lite"/>
    </source>
</evidence>
<keyword evidence="7" id="KW-1185">Reference proteome</keyword>
<proteinExistence type="predicted"/>
<dbReference type="EMBL" id="JAPDFR010000001">
    <property type="protein sequence ID" value="KAK0391498.1"/>
    <property type="molecule type" value="Genomic_DNA"/>
</dbReference>
<sequence>MSSGLALASSPQVQQGLPHIVTPESVVQSVVGEAGTGATIRPGTGNLGRRQDKVQRRRQFDDGRQRSQQSTRPGSPTGDNTDADDAEHPRILLSARGEKVYVGSSAAISFLQFLRRLLRHYGGQSAFTESRTRHHMLENTVQESYGEFEDFLDHAERVALIRCFYASTSGFLCMFSDEEITHLLGVYEGTKTSLDVGHNRGIKQDDLASLYLVLAIGARCRGSNESDKRVASTFFAQGQQITFRDMLHDPTISMVTNFILMSFYMFASSRRNTGLLYLGVASKAATILGLHVMELNKGLRPETARRRVSAWKSLRTLDVQCNAILGRPSSTPHVASETWRGGVGEKPTHRSLAVNANFDLSLLMEPISQKLTKQAALDLDAAETHLQKLRAWAKSLPEPLRQSIRKARRDVPTYVHLEHTIGNIHVACAYYFGVMLVTRHFLIATLTPKLKQSDPSRLEDLREAGGTEKTTELSNVCVEAAVHLVQMCADALDRDLLLDNMCILQAWVFAASLVLGFSQLVASDEYHQDAPQAFLNSLRVVERFSSLSAQSQRNHEILTSFSSAIDAYHAKREREKASAGNPYLEQIIRPVESSMPSNAQDGLEMGGDGQASSMQMGPGVDMGAAPMGDFGDFNAWPEMQNGFLVPQMNDEIGFQLFWDGYSPPLPAGMQMQNDDMSMAPWT</sequence>
<keyword evidence="1" id="KW-0805">Transcription regulation</keyword>
<dbReference type="GO" id="GO:0008270">
    <property type="term" value="F:zinc ion binding"/>
    <property type="evidence" value="ECO:0007669"/>
    <property type="project" value="InterPro"/>
</dbReference>
<evidence type="ECO:0000259" key="5">
    <source>
        <dbReference type="Pfam" id="PF04082"/>
    </source>
</evidence>
<evidence type="ECO:0000256" key="1">
    <source>
        <dbReference type="ARBA" id="ARBA00023015"/>
    </source>
</evidence>
<evidence type="ECO:0000313" key="6">
    <source>
        <dbReference type="EMBL" id="KAK0391498.1"/>
    </source>
</evidence>
<dbReference type="InterPro" id="IPR007219">
    <property type="entry name" value="XnlR_reg_dom"/>
</dbReference>
<dbReference type="CDD" id="cd12148">
    <property type="entry name" value="fungal_TF_MHR"/>
    <property type="match status" value="1"/>
</dbReference>